<keyword evidence="3" id="KW-1185">Reference proteome</keyword>
<dbReference type="GO" id="GO:0008139">
    <property type="term" value="F:nuclear localization sequence binding"/>
    <property type="evidence" value="ECO:0007669"/>
    <property type="project" value="TreeGrafter"/>
</dbReference>
<dbReference type="GO" id="GO:0003723">
    <property type="term" value="F:RNA binding"/>
    <property type="evidence" value="ECO:0007669"/>
    <property type="project" value="TreeGrafter"/>
</dbReference>
<feature type="region of interest" description="Disordered" evidence="1">
    <location>
        <begin position="272"/>
        <end position="297"/>
    </location>
</feature>
<dbReference type="PANTHER" id="PTHR23198">
    <property type="entry name" value="NUCLEOPORIN"/>
    <property type="match status" value="1"/>
</dbReference>
<gene>
    <name evidence="2" type="ORF">MERR_LOCUS41144</name>
</gene>
<protein>
    <submittedName>
        <fullName evidence="2">Uncharacterized protein</fullName>
    </submittedName>
</protein>
<dbReference type="AlphaFoldDB" id="A0A6D2KPP4"/>
<evidence type="ECO:0000256" key="1">
    <source>
        <dbReference type="SAM" id="MobiDB-lite"/>
    </source>
</evidence>
<evidence type="ECO:0000313" key="2">
    <source>
        <dbReference type="EMBL" id="CAA7053908.1"/>
    </source>
</evidence>
<dbReference type="GO" id="GO:0000973">
    <property type="term" value="P:post-transcriptional tethering of RNA polymerase II gene DNA at nuclear periphery"/>
    <property type="evidence" value="ECO:0007669"/>
    <property type="project" value="TreeGrafter"/>
</dbReference>
<organism evidence="2 3">
    <name type="scientific">Microthlaspi erraticum</name>
    <dbReference type="NCBI Taxonomy" id="1685480"/>
    <lineage>
        <taxon>Eukaryota</taxon>
        <taxon>Viridiplantae</taxon>
        <taxon>Streptophyta</taxon>
        <taxon>Embryophyta</taxon>
        <taxon>Tracheophyta</taxon>
        <taxon>Spermatophyta</taxon>
        <taxon>Magnoliopsida</taxon>
        <taxon>eudicotyledons</taxon>
        <taxon>Gunneridae</taxon>
        <taxon>Pentapetalae</taxon>
        <taxon>rosids</taxon>
        <taxon>malvids</taxon>
        <taxon>Brassicales</taxon>
        <taxon>Brassicaceae</taxon>
        <taxon>Coluteocarpeae</taxon>
        <taxon>Microthlaspi</taxon>
    </lineage>
</organism>
<feature type="region of interest" description="Disordered" evidence="1">
    <location>
        <begin position="1"/>
        <end position="146"/>
    </location>
</feature>
<dbReference type="GO" id="GO:0044614">
    <property type="term" value="C:nuclear pore cytoplasmic filaments"/>
    <property type="evidence" value="ECO:0007669"/>
    <property type="project" value="TreeGrafter"/>
</dbReference>
<feature type="compositionally biased region" description="Polar residues" evidence="1">
    <location>
        <begin position="106"/>
        <end position="124"/>
    </location>
</feature>
<reference evidence="2" key="1">
    <citation type="submission" date="2020-01" db="EMBL/GenBank/DDBJ databases">
        <authorList>
            <person name="Mishra B."/>
        </authorList>
    </citation>
    <scope>NUCLEOTIDE SEQUENCE [LARGE SCALE GENOMIC DNA]</scope>
</reference>
<dbReference type="GO" id="GO:0017056">
    <property type="term" value="F:structural constituent of nuclear pore"/>
    <property type="evidence" value="ECO:0007669"/>
    <property type="project" value="TreeGrafter"/>
</dbReference>
<dbReference type="GO" id="GO:0006405">
    <property type="term" value="P:RNA export from nucleus"/>
    <property type="evidence" value="ECO:0007669"/>
    <property type="project" value="TreeGrafter"/>
</dbReference>
<dbReference type="GO" id="GO:0006606">
    <property type="term" value="P:protein import into nucleus"/>
    <property type="evidence" value="ECO:0007669"/>
    <property type="project" value="TreeGrafter"/>
</dbReference>
<dbReference type="GO" id="GO:0034398">
    <property type="term" value="P:telomere tethering at nuclear periphery"/>
    <property type="evidence" value="ECO:0007669"/>
    <property type="project" value="TreeGrafter"/>
</dbReference>
<proteinExistence type="predicted"/>
<dbReference type="EMBL" id="CACVBM020001551">
    <property type="protein sequence ID" value="CAA7053908.1"/>
    <property type="molecule type" value="Genomic_DNA"/>
</dbReference>
<comment type="caution">
    <text evidence="2">The sequence shown here is derived from an EMBL/GenBank/DDBJ whole genome shotgun (WGS) entry which is preliminary data.</text>
</comment>
<feature type="region of interest" description="Disordered" evidence="1">
    <location>
        <begin position="484"/>
        <end position="513"/>
    </location>
</feature>
<dbReference type="OrthoDB" id="1109939at2759"/>
<evidence type="ECO:0000313" key="3">
    <source>
        <dbReference type="Proteomes" id="UP000467841"/>
    </source>
</evidence>
<accession>A0A6D2KPP4</accession>
<dbReference type="Gene3D" id="1.10.10.2360">
    <property type="match status" value="1"/>
</dbReference>
<dbReference type="InterPro" id="IPR037665">
    <property type="entry name" value="Nucleoporin_S59-like"/>
</dbReference>
<dbReference type="Proteomes" id="UP000467841">
    <property type="component" value="Unassembled WGS sequence"/>
</dbReference>
<name>A0A6D2KPP4_9BRAS</name>
<dbReference type="PANTHER" id="PTHR23198:SF21">
    <property type="entry name" value="BNAC09G11300D PROTEIN"/>
    <property type="match status" value="1"/>
</dbReference>
<feature type="compositionally biased region" description="Low complexity" evidence="1">
    <location>
        <begin position="48"/>
        <end position="93"/>
    </location>
</feature>
<sequence length="814" mass="82322">MRIDFSEPECSTCFHNRTSGVVNPPVPEPPVTSTPVSSEPAQALGHDSASASDVASTSSSSPAQAQAFGHDSAAAAVASTSTSSSSPAHSSSPNGSFRFPFPPDSSAPTQAHGLTTSGSMQAPDSSAVPKPSIFGSMQAPDSSAAPKPSIFGSMQATGALFGGPKPSASGFSFGGASDTATSPPPVGFSFNRTHPVNSASTQPFGSITPPPSLWSAQAPPFGTSGFAAPTPSPFGSSKQAPCFGFGSSGFAAPTPSPFGNASSGFAAPTPSQFGSAPSFGSSGFPAPTPSPFGSSKQAPAFGFGSGVASATSTSSTSGFSPARSTFSFPLLPRNGVDVTSTTGHSGPHTSPFSFSMQAPVQASEPSPSKYFSFGPAQDLGKTAPPPPPSLFRNNVGCFARPDVATSPAGNTSFRTVVFGTTPVSVSSSVGPKTGFVVTPSTIPKKHPFSSLFPGFGDDYLPCFGPVTTGVNPSSSQPSGFNAFSSNHKTGTHRWDVRERGTGNPRYAPTPCTDPGGNMISISASFSYQDKSHEELRWEDYKKGVKGGSFPAAVSSPASGCTACGATSSSSASGNFGINVFATPPSATHGACPTMNGTTTTTTPGFQAYAMMMPMVYPMMMHPMMYYGTNLAAQGTRTAPPLQAYPTMFGANLAAQGTTPAPLQAYPTMFGTNVAAQGARTAPGLQAYLAAQGTTPAPLQACPTMFGTNVAAQATPGIQAYLAAQGTTPAPLQAYPTMFGTNLASQGTTTAPGLQAYPMMFGTNAAAQGTTTAPGLQAYPTMFGANPAVQVTTPSAQSYPIHGLILLPFAAMNLQ</sequence>